<dbReference type="Pfam" id="PF13561">
    <property type="entry name" value="adh_short_C2"/>
    <property type="match status" value="1"/>
</dbReference>
<dbReference type="PANTHER" id="PTHR24321">
    <property type="entry name" value="DEHYDROGENASES, SHORT CHAIN"/>
    <property type="match status" value="1"/>
</dbReference>
<evidence type="ECO:0000256" key="2">
    <source>
        <dbReference type="ARBA" id="ARBA00023002"/>
    </source>
</evidence>
<proteinExistence type="inferred from homology"/>
<dbReference type="PRINTS" id="PR00080">
    <property type="entry name" value="SDRFAMILY"/>
</dbReference>
<dbReference type="Proteomes" id="UP000219020">
    <property type="component" value="Unassembled WGS sequence"/>
</dbReference>
<dbReference type="PANTHER" id="PTHR24321:SF8">
    <property type="entry name" value="ESTRADIOL 17-BETA-DEHYDROGENASE 8-RELATED"/>
    <property type="match status" value="1"/>
</dbReference>
<dbReference type="CDD" id="cd05233">
    <property type="entry name" value="SDR_c"/>
    <property type="match status" value="1"/>
</dbReference>
<name>A0A2A5T486_9GAMM</name>
<gene>
    <name evidence="3" type="ORF">BTN49_1537</name>
</gene>
<dbReference type="EMBL" id="NBYY01000013">
    <property type="protein sequence ID" value="PCS22979.1"/>
    <property type="molecule type" value="Genomic_DNA"/>
</dbReference>
<keyword evidence="2 3" id="KW-0560">Oxidoreductase</keyword>
<dbReference type="AlphaFoldDB" id="A0A2A5T486"/>
<evidence type="ECO:0000256" key="1">
    <source>
        <dbReference type="ARBA" id="ARBA00006484"/>
    </source>
</evidence>
<sequence length="252" mass="27176">MMVGSGGNTRMIKVALVTGGSAGIGLAIVDGFINEGYSVYNLDCHQGVHGHWLKCDVTDMNAIKTAVEYVLANETSIDVLVCNAGIYFSSTIEDTNEEALDRILAINVKGVYNAIRACIPSMRVAKKGSIVLLGSDQCTIAKAKSFAYNLSKHAIASIAKTTAIDYAKYNIRANTVCAGTTETQLYHKALDNYCSRSGEDKNKVHRKEEKLQPLDRIAQPMEIANLVVFLASDKASFITGSLHAIDGGYTTQ</sequence>
<dbReference type="InterPro" id="IPR036291">
    <property type="entry name" value="NAD(P)-bd_dom_sf"/>
</dbReference>
<dbReference type="PRINTS" id="PR00081">
    <property type="entry name" value="GDHRDH"/>
</dbReference>
<accession>A0A2A5T486</accession>
<dbReference type="GO" id="GO:0004316">
    <property type="term" value="F:3-oxoacyl-[acyl-carrier-protein] reductase (NADPH) activity"/>
    <property type="evidence" value="ECO:0007669"/>
    <property type="project" value="UniProtKB-EC"/>
</dbReference>
<keyword evidence="4" id="KW-1185">Reference proteome</keyword>
<organism evidence="3 4">
    <name type="scientific">Candidatus Enterovibrio escicola</name>
    <dbReference type="NCBI Taxonomy" id="1927127"/>
    <lineage>
        <taxon>Bacteria</taxon>
        <taxon>Pseudomonadati</taxon>
        <taxon>Pseudomonadota</taxon>
        <taxon>Gammaproteobacteria</taxon>
        <taxon>Vibrionales</taxon>
        <taxon>Vibrionaceae</taxon>
        <taxon>Enterovibrio</taxon>
    </lineage>
</organism>
<evidence type="ECO:0000313" key="4">
    <source>
        <dbReference type="Proteomes" id="UP000219020"/>
    </source>
</evidence>
<comment type="similarity">
    <text evidence="1">Belongs to the short-chain dehydrogenases/reductases (SDR) family.</text>
</comment>
<dbReference type="EC" id="1.1.1.100" evidence="3"/>
<dbReference type="FunFam" id="3.40.50.720:FF:000084">
    <property type="entry name" value="Short-chain dehydrogenase reductase"/>
    <property type="match status" value="1"/>
</dbReference>
<dbReference type="SUPFAM" id="SSF51735">
    <property type="entry name" value="NAD(P)-binding Rossmann-fold domains"/>
    <property type="match status" value="1"/>
</dbReference>
<reference evidence="4" key="1">
    <citation type="submission" date="2017-04" db="EMBL/GenBank/DDBJ databases">
        <title>Genome evolution of the luminous symbionts of deep sea anglerfish.</title>
        <authorList>
            <person name="Hendry T.A."/>
        </authorList>
    </citation>
    <scope>NUCLEOTIDE SEQUENCE [LARGE SCALE GENOMIC DNA]</scope>
</reference>
<dbReference type="Gene3D" id="3.40.50.720">
    <property type="entry name" value="NAD(P)-binding Rossmann-like Domain"/>
    <property type="match status" value="1"/>
</dbReference>
<protein>
    <submittedName>
        <fullName evidence="3">3-oxoacyl-[acyl-carrier protein] reductase</fullName>
        <ecNumber evidence="3">1.1.1.100</ecNumber>
    </submittedName>
</protein>
<dbReference type="InterPro" id="IPR002347">
    <property type="entry name" value="SDR_fam"/>
</dbReference>
<evidence type="ECO:0000313" key="3">
    <source>
        <dbReference type="EMBL" id="PCS22979.1"/>
    </source>
</evidence>
<comment type="caution">
    <text evidence="3">The sequence shown here is derived from an EMBL/GenBank/DDBJ whole genome shotgun (WGS) entry which is preliminary data.</text>
</comment>